<feature type="compositionally biased region" description="Low complexity" evidence="1">
    <location>
        <begin position="322"/>
        <end position="342"/>
    </location>
</feature>
<dbReference type="PANTHER" id="PTHR37028">
    <property type="entry name" value="UNNAMED PRODUCT-RELATED"/>
    <property type="match status" value="1"/>
</dbReference>
<feature type="region of interest" description="Disordered" evidence="1">
    <location>
        <begin position="503"/>
        <end position="591"/>
    </location>
</feature>
<feature type="region of interest" description="Disordered" evidence="1">
    <location>
        <begin position="299"/>
        <end position="349"/>
    </location>
</feature>
<protein>
    <submittedName>
        <fullName evidence="2">Uncharacterized protein</fullName>
    </submittedName>
</protein>
<dbReference type="VEuPathDB" id="TriTrypDB:BCY84_18184"/>
<gene>
    <name evidence="2" type="ORF">C4B63_9g454</name>
</gene>
<feature type="compositionally biased region" description="Basic and acidic residues" evidence="1">
    <location>
        <begin position="525"/>
        <end position="558"/>
    </location>
</feature>
<dbReference type="EMBL" id="PRFA01000009">
    <property type="protein sequence ID" value="PWU99352.1"/>
    <property type="molecule type" value="Genomic_DNA"/>
</dbReference>
<dbReference type="VEuPathDB" id="TriTrypDB:TcYC6_0051050"/>
<comment type="caution">
    <text evidence="2">The sequence shown here is derived from an EMBL/GenBank/DDBJ whole genome shotgun (WGS) entry which is preliminary data.</text>
</comment>
<dbReference type="VEuPathDB" id="TriTrypDB:ECC02_004060"/>
<dbReference type="VEuPathDB" id="TriTrypDB:TcCL_ESM05391"/>
<evidence type="ECO:0000256" key="1">
    <source>
        <dbReference type="SAM" id="MobiDB-lite"/>
    </source>
</evidence>
<dbReference type="VEuPathDB" id="TriTrypDB:C4B63_9g454"/>
<dbReference type="OrthoDB" id="246992at2759"/>
<sequence>MSLSVSPPANGNGADINESLPSHAPAMGETSADDASPRPREEKQQQQDESTAQDDARGTATLIHSAMKGKSGRDRSTDMKPRFNPEVSVIETPSYFLVMNNEESGDEAEELAVFNRLYEEAKSRLERSKAAATAGKDGEVEDPDAKECTFSPVVSDYAKQLGRYTKFEEFLQTQEERRKVSAMHFEKKKERVLGEDCVPLFEDMPRKHSLRIISYLEKERNYKGPIKGWRERFRAYMNKLQEQDRELTPNKPKTNASTPSVRSGITRDDAVFDRLYDEALVRAVSQRVVAMTQLEKESRELYRPKTNESEYRGSDGHSSQISPSKGRSNSRCSSSSQRLSSRGGHLASVNSDSMSSVFEELYAMGEEYRRRREIRAMEAIENQEEFTFKPATNPESSKIIMERAIARAKGELPERAARKQRLDTADENDGNEANARERKRNIRFNPDIFCSRLQRKEFERLKRIAELRHQLRMDEASECTFRPSISRNSQIMAMQKGYGQITYAPSLHSSPRHSRQHTAGSEEGGQEHHDARNGDGDDENTFQRDVYRHHQQRRREMAGRGNSRGNANDSVRRSSSGSSGGGGVNEPAGRLFDAEEVAEGYISALSSEIQGVLSQWTEAAERAKAAI</sequence>
<dbReference type="AlphaFoldDB" id="A0A2V2VV81"/>
<dbReference type="VEuPathDB" id="TriTrypDB:TCSYLVIO_004034"/>
<dbReference type="VEuPathDB" id="TriTrypDB:TcCLB.511545.180"/>
<evidence type="ECO:0000313" key="3">
    <source>
        <dbReference type="Proteomes" id="UP000246121"/>
    </source>
</evidence>
<evidence type="ECO:0000313" key="2">
    <source>
        <dbReference type="EMBL" id="PWU99352.1"/>
    </source>
</evidence>
<dbReference type="PANTHER" id="PTHR37028:SF4">
    <property type="entry name" value="ALMS MOTIF DOMAIN-CONTAINING PROTEIN"/>
    <property type="match status" value="1"/>
</dbReference>
<proteinExistence type="predicted"/>
<feature type="compositionally biased region" description="Basic and acidic residues" evidence="1">
    <location>
        <begin position="71"/>
        <end position="83"/>
    </location>
</feature>
<feature type="region of interest" description="Disordered" evidence="1">
    <location>
        <begin position="1"/>
        <end position="86"/>
    </location>
</feature>
<dbReference type="VEuPathDB" id="TriTrypDB:TCDM_07356"/>
<organism evidence="2 3">
    <name type="scientific">Trypanosoma cruzi</name>
    <dbReference type="NCBI Taxonomy" id="5693"/>
    <lineage>
        <taxon>Eukaryota</taxon>
        <taxon>Discoba</taxon>
        <taxon>Euglenozoa</taxon>
        <taxon>Kinetoplastea</taxon>
        <taxon>Metakinetoplastina</taxon>
        <taxon>Trypanosomatida</taxon>
        <taxon>Trypanosomatidae</taxon>
        <taxon>Trypanosoma</taxon>
        <taxon>Schizotrypanum</taxon>
    </lineage>
</organism>
<dbReference type="Proteomes" id="UP000246121">
    <property type="component" value="Unassembled WGS sequence"/>
</dbReference>
<feature type="compositionally biased region" description="Polar residues" evidence="1">
    <location>
        <begin position="251"/>
        <end position="263"/>
    </location>
</feature>
<feature type="region of interest" description="Disordered" evidence="1">
    <location>
        <begin position="412"/>
        <end position="439"/>
    </location>
</feature>
<feature type="compositionally biased region" description="Basic and acidic residues" evidence="1">
    <location>
        <begin position="35"/>
        <end position="46"/>
    </location>
</feature>
<accession>A0A2V2VV81</accession>
<reference evidence="2 3" key="1">
    <citation type="journal article" date="2018" name="Microb. Genom.">
        <title>Expanding an expanded genome: long-read sequencing of Trypanosoma cruzi.</title>
        <authorList>
            <person name="Berna L."/>
            <person name="Rodriguez M."/>
            <person name="Chiribao M.L."/>
            <person name="Parodi-Talice A."/>
            <person name="Pita S."/>
            <person name="Rijo G."/>
            <person name="Alvarez-Valin F."/>
            <person name="Robello C."/>
        </authorList>
    </citation>
    <scope>NUCLEOTIDE SEQUENCE [LARGE SCALE GENOMIC DNA]</scope>
    <source>
        <strain evidence="2 3">Dm28c</strain>
    </source>
</reference>
<dbReference type="VEuPathDB" id="TriTrypDB:TcG_05757"/>
<dbReference type="VEuPathDB" id="TriTrypDB:TcCLB.510435.30"/>
<feature type="region of interest" description="Disordered" evidence="1">
    <location>
        <begin position="242"/>
        <end position="263"/>
    </location>
</feature>
<feature type="compositionally biased region" description="Basic and acidic residues" evidence="1">
    <location>
        <begin position="299"/>
        <end position="315"/>
    </location>
</feature>
<feature type="compositionally biased region" description="Basic and acidic residues" evidence="1">
    <location>
        <begin position="412"/>
        <end position="424"/>
    </location>
</feature>
<dbReference type="VEuPathDB" id="TriTrypDB:Tc_MARK_3423"/>
<dbReference type="VEuPathDB" id="TriTrypDB:C3747_135g38"/>
<dbReference type="VEuPathDB" id="TriTrypDB:TcBrA4_0102240"/>
<name>A0A2V2VV81_TRYCR</name>